<sequence>MTCQSTMISSQFFSLTSLALIANLSLTGSFSRMYVSHPGLLGLSSSFSRNINLYNFKSHFSSAPLIYGTFNTVLLSNVHVSNSLQPVNINKETIGEPADYYQSKVTITNSVFEGCFIEGDEHHGGAIEFESCLVKINKCVFDYCFASHGGAIYANDTTIEIKNTNFTSNSAIYYGGALLMVNSKFTITGGFSRLNSALFHACFDIHECNGTIDAHHLLNNTADDDCAGISIRESTVDLHNMYFIHNHANMIPGAIQIEEGDRDDAATKVRITRCFFISNEAQEEPINIQFYGQFVEGTVERCVFDAPLKEAIFESFDPKVKITNCRYSVKISNPFKNLIEDHLNIIEYSKSLEHTKSDYLATILILAIPTYIGIVFFILLKTK</sequence>
<dbReference type="Proteomes" id="UP000179807">
    <property type="component" value="Unassembled WGS sequence"/>
</dbReference>
<evidence type="ECO:0000313" key="2">
    <source>
        <dbReference type="EMBL" id="OHT13578.1"/>
    </source>
</evidence>
<dbReference type="AlphaFoldDB" id="A0A1J4KR50"/>
<accession>A0A1J4KR50</accession>
<gene>
    <name evidence="2" type="ORF">TRFO_03340</name>
</gene>
<dbReference type="RefSeq" id="XP_068366714.1">
    <property type="nucleotide sequence ID" value="XM_068491229.1"/>
</dbReference>
<evidence type="ECO:0000256" key="1">
    <source>
        <dbReference type="SAM" id="Phobius"/>
    </source>
</evidence>
<keyword evidence="1" id="KW-1133">Transmembrane helix</keyword>
<proteinExistence type="predicted"/>
<comment type="caution">
    <text evidence="2">The sequence shown here is derived from an EMBL/GenBank/DDBJ whole genome shotgun (WGS) entry which is preliminary data.</text>
</comment>
<protein>
    <recommendedName>
        <fullName evidence="4">Right handed beta helix domain-containing protein</fullName>
    </recommendedName>
</protein>
<dbReference type="InterPro" id="IPR011050">
    <property type="entry name" value="Pectin_lyase_fold/virulence"/>
</dbReference>
<dbReference type="GeneID" id="94825933"/>
<dbReference type="OrthoDB" id="21110at2759"/>
<dbReference type="VEuPathDB" id="TrichDB:TRFO_03340"/>
<feature type="transmembrane region" description="Helical" evidence="1">
    <location>
        <begin position="359"/>
        <end position="380"/>
    </location>
</feature>
<dbReference type="PANTHER" id="PTHR11319">
    <property type="entry name" value="G PROTEIN-COUPLED RECEPTOR-RELATED"/>
    <property type="match status" value="1"/>
</dbReference>
<evidence type="ECO:0000313" key="3">
    <source>
        <dbReference type="Proteomes" id="UP000179807"/>
    </source>
</evidence>
<dbReference type="PANTHER" id="PTHR11319:SF35">
    <property type="entry name" value="OUTER MEMBRANE PROTEIN PMPC-RELATED"/>
    <property type="match status" value="1"/>
</dbReference>
<name>A0A1J4KR50_9EUKA</name>
<dbReference type="SUPFAM" id="SSF51126">
    <property type="entry name" value="Pectin lyase-like"/>
    <property type="match status" value="1"/>
</dbReference>
<dbReference type="EMBL" id="MLAK01000509">
    <property type="protein sequence ID" value="OHT13578.1"/>
    <property type="molecule type" value="Genomic_DNA"/>
</dbReference>
<organism evidence="2 3">
    <name type="scientific">Tritrichomonas foetus</name>
    <dbReference type="NCBI Taxonomy" id="1144522"/>
    <lineage>
        <taxon>Eukaryota</taxon>
        <taxon>Metamonada</taxon>
        <taxon>Parabasalia</taxon>
        <taxon>Tritrichomonadida</taxon>
        <taxon>Tritrichomonadidae</taxon>
        <taxon>Tritrichomonas</taxon>
    </lineage>
</organism>
<evidence type="ECO:0008006" key="4">
    <source>
        <dbReference type="Google" id="ProtNLM"/>
    </source>
</evidence>
<keyword evidence="3" id="KW-1185">Reference proteome</keyword>
<keyword evidence="1" id="KW-0812">Transmembrane</keyword>
<keyword evidence="1" id="KW-0472">Membrane</keyword>
<reference evidence="2" key="1">
    <citation type="submission" date="2016-10" db="EMBL/GenBank/DDBJ databases">
        <authorList>
            <person name="Benchimol M."/>
            <person name="Almeida L.G."/>
            <person name="Vasconcelos A.T."/>
            <person name="Perreira-Neves A."/>
            <person name="Rosa I.A."/>
            <person name="Tasca T."/>
            <person name="Bogo M.R."/>
            <person name="de Souza W."/>
        </authorList>
    </citation>
    <scope>NUCLEOTIDE SEQUENCE [LARGE SCALE GENOMIC DNA]</scope>
    <source>
        <strain evidence="2">K</strain>
    </source>
</reference>